<dbReference type="InterPro" id="IPR043502">
    <property type="entry name" value="DNA/RNA_pol_sf"/>
</dbReference>
<keyword evidence="1" id="KW-0645">Protease</keyword>
<dbReference type="FunFam" id="3.10.10.10:FF:000007">
    <property type="entry name" value="Retrovirus-related Pol polyprotein from transposon 17.6-like Protein"/>
    <property type="match status" value="1"/>
</dbReference>
<evidence type="ECO:0000256" key="2">
    <source>
        <dbReference type="ARBA" id="ARBA00022679"/>
    </source>
</evidence>
<dbReference type="InterPro" id="IPR056924">
    <property type="entry name" value="SH3_Tf2-1"/>
</dbReference>
<evidence type="ECO:0000256" key="5">
    <source>
        <dbReference type="ARBA" id="ARBA00022759"/>
    </source>
</evidence>
<dbReference type="Gene3D" id="3.30.70.270">
    <property type="match status" value="1"/>
</dbReference>
<sequence>MFFILNEKESTEEEGTSEENIEGIVELKQLDIVEGSEIELKTIIGFSYKGTMKLKRVLKDKEVVVLIDHGATRNFIHQDLVEERQIPMENTPIGVTIGNGMRCKGKGLYYRKLNQATISDKFPIPSIEELLDDLHEATIFSKLDLKSGYHQIRMKEEDIEKAAFRTHEGHYEFLVMPFGLINAPATFQSLMNRIWLRGCLITEGASNCFLHLEAQTKSIYEKELMVVVLVVQKWRHYLLRGPLGFLRTYKRMSGELHWQGMKTDAKSGVNVIMVVVDQLKRNVRNAPKYYGPYKITEEIGEVAYRLELPPEAVIHNVFHISQLKLKLGKQQHPIMTEEFELQSWQKTVLGIRWSKELGANEWLIK</sequence>
<dbReference type="Proteomes" id="UP000321947">
    <property type="component" value="Unassembled WGS sequence"/>
</dbReference>
<organism evidence="10 11">
    <name type="scientific">Cucumis melo var. makuwa</name>
    <name type="common">Oriental melon</name>
    <dbReference type="NCBI Taxonomy" id="1194695"/>
    <lineage>
        <taxon>Eukaryota</taxon>
        <taxon>Viridiplantae</taxon>
        <taxon>Streptophyta</taxon>
        <taxon>Embryophyta</taxon>
        <taxon>Tracheophyta</taxon>
        <taxon>Spermatophyta</taxon>
        <taxon>Magnoliopsida</taxon>
        <taxon>eudicotyledons</taxon>
        <taxon>Gunneridae</taxon>
        <taxon>Pentapetalae</taxon>
        <taxon>rosids</taxon>
        <taxon>fabids</taxon>
        <taxon>Cucurbitales</taxon>
        <taxon>Cucurbitaceae</taxon>
        <taxon>Benincaseae</taxon>
        <taxon>Cucumis</taxon>
    </lineage>
</organism>
<dbReference type="Pfam" id="PF24626">
    <property type="entry name" value="SH3_Tf2-1"/>
    <property type="match status" value="1"/>
</dbReference>
<keyword evidence="5" id="KW-0255">Endonuclease</keyword>
<dbReference type="PANTHER" id="PTHR24559:SF450">
    <property type="entry name" value="RNA-DIRECTED DNA POLYMERASE HOMOLOG"/>
    <property type="match status" value="1"/>
</dbReference>
<evidence type="ECO:0000256" key="3">
    <source>
        <dbReference type="ARBA" id="ARBA00022695"/>
    </source>
</evidence>
<keyword evidence="7" id="KW-0695">RNA-directed DNA polymerase</keyword>
<evidence type="ECO:0000259" key="8">
    <source>
        <dbReference type="Pfam" id="PF00078"/>
    </source>
</evidence>
<evidence type="ECO:0000313" key="10">
    <source>
        <dbReference type="EMBL" id="TYK23783.1"/>
    </source>
</evidence>
<keyword evidence="6" id="KW-0378">Hydrolase</keyword>
<keyword evidence="10" id="KW-0575">Peroxidase</keyword>
<dbReference type="GO" id="GO:0008233">
    <property type="term" value="F:peptidase activity"/>
    <property type="evidence" value="ECO:0007669"/>
    <property type="project" value="UniProtKB-KW"/>
</dbReference>
<evidence type="ECO:0000313" key="11">
    <source>
        <dbReference type="Proteomes" id="UP000321947"/>
    </source>
</evidence>
<feature type="domain" description="Reverse transcriptase" evidence="8">
    <location>
        <begin position="109"/>
        <end position="194"/>
    </location>
</feature>
<dbReference type="Gene3D" id="3.10.10.10">
    <property type="entry name" value="HIV Type 1 Reverse Transcriptase, subunit A, domain 1"/>
    <property type="match status" value="1"/>
</dbReference>
<accession>A0A5D3DJK2</accession>
<dbReference type="InterPro" id="IPR000477">
    <property type="entry name" value="RT_dom"/>
</dbReference>
<dbReference type="GO" id="GO:0003964">
    <property type="term" value="F:RNA-directed DNA polymerase activity"/>
    <property type="evidence" value="ECO:0007669"/>
    <property type="project" value="UniProtKB-KW"/>
</dbReference>
<dbReference type="SUPFAM" id="SSF56672">
    <property type="entry name" value="DNA/RNA polymerases"/>
    <property type="match status" value="1"/>
</dbReference>
<dbReference type="AlphaFoldDB" id="A0A5D3DJK2"/>
<name>A0A5D3DJK2_CUCMM</name>
<evidence type="ECO:0000256" key="4">
    <source>
        <dbReference type="ARBA" id="ARBA00022722"/>
    </source>
</evidence>
<dbReference type="InterPro" id="IPR053134">
    <property type="entry name" value="RNA-dir_DNA_polymerase"/>
</dbReference>
<comment type="caution">
    <text evidence="10">The sequence shown here is derived from an EMBL/GenBank/DDBJ whole genome shotgun (WGS) entry which is preliminary data.</text>
</comment>
<dbReference type="GO" id="GO:0006508">
    <property type="term" value="P:proteolysis"/>
    <property type="evidence" value="ECO:0007669"/>
    <property type="project" value="UniProtKB-KW"/>
</dbReference>
<dbReference type="GO" id="GO:0004601">
    <property type="term" value="F:peroxidase activity"/>
    <property type="evidence" value="ECO:0007669"/>
    <property type="project" value="UniProtKB-KW"/>
</dbReference>
<keyword evidence="10" id="KW-0560">Oxidoreductase</keyword>
<dbReference type="EMBL" id="SSTD01004395">
    <property type="protein sequence ID" value="TYK23783.1"/>
    <property type="molecule type" value="Genomic_DNA"/>
</dbReference>
<keyword evidence="4" id="KW-0540">Nuclease</keyword>
<keyword evidence="3" id="KW-0548">Nucleotidyltransferase</keyword>
<keyword evidence="2" id="KW-0808">Transferase</keyword>
<proteinExistence type="predicted"/>
<evidence type="ECO:0000256" key="7">
    <source>
        <dbReference type="ARBA" id="ARBA00022918"/>
    </source>
</evidence>
<reference evidence="10 11" key="1">
    <citation type="submission" date="2019-08" db="EMBL/GenBank/DDBJ databases">
        <title>Draft genome sequences of two oriental melons (Cucumis melo L. var makuwa).</title>
        <authorList>
            <person name="Kwon S.-Y."/>
        </authorList>
    </citation>
    <scope>NUCLEOTIDE SEQUENCE [LARGE SCALE GENOMIC DNA]</scope>
    <source>
        <strain evidence="11">cv. Chang Bougi</strain>
        <tissue evidence="10">Leaf</tissue>
    </source>
</reference>
<feature type="domain" description="Tf2-1-like SH3-like" evidence="9">
    <location>
        <begin position="286"/>
        <end position="324"/>
    </location>
</feature>
<evidence type="ECO:0000256" key="1">
    <source>
        <dbReference type="ARBA" id="ARBA00022670"/>
    </source>
</evidence>
<evidence type="ECO:0000259" key="9">
    <source>
        <dbReference type="Pfam" id="PF24626"/>
    </source>
</evidence>
<evidence type="ECO:0000256" key="6">
    <source>
        <dbReference type="ARBA" id="ARBA00022801"/>
    </source>
</evidence>
<dbReference type="GO" id="GO:0004519">
    <property type="term" value="F:endonuclease activity"/>
    <property type="evidence" value="ECO:0007669"/>
    <property type="project" value="UniProtKB-KW"/>
</dbReference>
<gene>
    <name evidence="10" type="ORF">E5676_scaffold1607G001100</name>
</gene>
<dbReference type="InterPro" id="IPR043128">
    <property type="entry name" value="Rev_trsase/Diguanyl_cyclase"/>
</dbReference>
<protein>
    <submittedName>
        <fullName evidence="10">Peroxidase 64</fullName>
    </submittedName>
</protein>
<dbReference type="PANTHER" id="PTHR24559">
    <property type="entry name" value="TRANSPOSON TY3-I GAG-POL POLYPROTEIN"/>
    <property type="match status" value="1"/>
</dbReference>
<dbReference type="Pfam" id="PF00078">
    <property type="entry name" value="RVT_1"/>
    <property type="match status" value="1"/>
</dbReference>
<dbReference type="CDD" id="cd01647">
    <property type="entry name" value="RT_LTR"/>
    <property type="match status" value="1"/>
</dbReference>